<keyword evidence="6 7" id="KW-0520">NAD</keyword>
<dbReference type="EC" id="1.-.-.-" evidence="7"/>
<comment type="similarity">
    <text evidence="1 7">Belongs to the nitroreductase family.</text>
</comment>
<feature type="binding site" description="in other chain" evidence="8">
    <location>
        <begin position="17"/>
        <end position="19"/>
    </location>
    <ligand>
        <name>FMN</name>
        <dbReference type="ChEBI" id="CHEBI:58210"/>
        <note>ligand shared between dimeric partners</note>
    </ligand>
</feature>
<dbReference type="Pfam" id="PF00881">
    <property type="entry name" value="Nitroreductase"/>
    <property type="match status" value="1"/>
</dbReference>
<proteinExistence type="inferred from homology"/>
<keyword evidence="4 7" id="KW-0521">NADP</keyword>
<evidence type="ECO:0000256" key="5">
    <source>
        <dbReference type="ARBA" id="ARBA00023002"/>
    </source>
</evidence>
<dbReference type="CDD" id="cd02135">
    <property type="entry name" value="YdjA-like"/>
    <property type="match status" value="1"/>
</dbReference>
<dbReference type="PIRSF" id="PIRSF000232">
    <property type="entry name" value="YdjA"/>
    <property type="match status" value="1"/>
</dbReference>
<evidence type="ECO:0000313" key="11">
    <source>
        <dbReference type="Proteomes" id="UP000199513"/>
    </source>
</evidence>
<keyword evidence="11" id="KW-1185">Reference proteome</keyword>
<feature type="binding site" description="in other chain" evidence="8">
    <location>
        <begin position="144"/>
        <end position="146"/>
    </location>
    <ligand>
        <name>FMN</name>
        <dbReference type="ChEBI" id="CHEBI:58210"/>
        <note>ligand shared between dimeric partners</note>
    </ligand>
</feature>
<evidence type="ECO:0000256" key="1">
    <source>
        <dbReference type="ARBA" id="ARBA00007118"/>
    </source>
</evidence>
<dbReference type="InterPro" id="IPR029479">
    <property type="entry name" value="Nitroreductase"/>
</dbReference>
<sequence>MQTNYNTEQINHLIRHRRSTFPRQYSGEKVEKAIIEQILENANWAPTHGKTEPWRFFVFTGEGLQKFADFQAEMYQKFTPLEKFSPEKYEKMKQDPLKASHIIGIAMKRQKEGKIPEIEEVEAVACAVQNMYLTATAYGLGAYWSTGGVTYMEEAKEFFGLGEKDKLLGFFYIGKIATPSPDGERFPISEKVSWIEN</sequence>
<evidence type="ECO:0000256" key="4">
    <source>
        <dbReference type="ARBA" id="ARBA00022857"/>
    </source>
</evidence>
<feature type="domain" description="Nitroreductase" evidence="9">
    <location>
        <begin position="14"/>
        <end position="175"/>
    </location>
</feature>
<dbReference type="EMBL" id="FONY01000004">
    <property type="protein sequence ID" value="SFE62003.1"/>
    <property type="molecule type" value="Genomic_DNA"/>
</dbReference>
<dbReference type="PANTHER" id="PTHR43821:SF1">
    <property type="entry name" value="NAD(P)H NITROREDUCTASE YDJA-RELATED"/>
    <property type="match status" value="1"/>
</dbReference>
<evidence type="ECO:0000313" key="10">
    <source>
        <dbReference type="EMBL" id="SFE62003.1"/>
    </source>
</evidence>
<dbReference type="InterPro" id="IPR026021">
    <property type="entry name" value="YdjA-like"/>
</dbReference>
<dbReference type="GO" id="GO:0016491">
    <property type="term" value="F:oxidoreductase activity"/>
    <property type="evidence" value="ECO:0007669"/>
    <property type="project" value="UniProtKB-UniRule"/>
</dbReference>
<dbReference type="RefSeq" id="WP_177217248.1">
    <property type="nucleotide sequence ID" value="NZ_FONY01000004.1"/>
</dbReference>
<organism evidence="10 11">
    <name type="scientific">Thermoflexibacter ruber</name>
    <dbReference type="NCBI Taxonomy" id="1003"/>
    <lineage>
        <taxon>Bacteria</taxon>
        <taxon>Pseudomonadati</taxon>
        <taxon>Bacteroidota</taxon>
        <taxon>Cytophagia</taxon>
        <taxon>Cytophagales</taxon>
        <taxon>Thermoflexibacteraceae</taxon>
        <taxon>Thermoflexibacter</taxon>
    </lineage>
</organism>
<name>A0A1I2C2M0_9BACT</name>
<dbReference type="PANTHER" id="PTHR43821">
    <property type="entry name" value="NAD(P)H NITROREDUCTASE YDJA-RELATED"/>
    <property type="match status" value="1"/>
</dbReference>
<evidence type="ECO:0000256" key="7">
    <source>
        <dbReference type="PIRNR" id="PIRNR000232"/>
    </source>
</evidence>
<evidence type="ECO:0000256" key="8">
    <source>
        <dbReference type="PIRSR" id="PIRSR000232-1"/>
    </source>
</evidence>
<dbReference type="Gene3D" id="3.40.109.10">
    <property type="entry name" value="NADH Oxidase"/>
    <property type="match status" value="1"/>
</dbReference>
<evidence type="ECO:0000256" key="6">
    <source>
        <dbReference type="ARBA" id="ARBA00023027"/>
    </source>
</evidence>
<evidence type="ECO:0000256" key="2">
    <source>
        <dbReference type="ARBA" id="ARBA00022630"/>
    </source>
</evidence>
<comment type="cofactor">
    <cofactor evidence="8">
        <name>FMN</name>
        <dbReference type="ChEBI" id="CHEBI:58210"/>
    </cofactor>
    <text evidence="8">Binds 1 FMN per subunit.</text>
</comment>
<dbReference type="Proteomes" id="UP000199513">
    <property type="component" value="Unassembled WGS sequence"/>
</dbReference>
<keyword evidence="5 7" id="KW-0560">Oxidoreductase</keyword>
<keyword evidence="2 7" id="KW-0285">Flavoprotein</keyword>
<dbReference type="SUPFAM" id="SSF55469">
    <property type="entry name" value="FMN-dependent nitroreductase-like"/>
    <property type="match status" value="1"/>
</dbReference>
<dbReference type="AlphaFoldDB" id="A0A1I2C2M0"/>
<reference evidence="10 11" key="1">
    <citation type="submission" date="2016-10" db="EMBL/GenBank/DDBJ databases">
        <authorList>
            <person name="de Groot N.N."/>
        </authorList>
    </citation>
    <scope>NUCLEOTIDE SEQUENCE [LARGE SCALE GENOMIC DNA]</scope>
    <source>
        <strain>GEY</strain>
        <strain evidence="11">DSM 9560</strain>
    </source>
</reference>
<dbReference type="InterPro" id="IPR000415">
    <property type="entry name" value="Nitroreductase-like"/>
</dbReference>
<evidence type="ECO:0000259" key="9">
    <source>
        <dbReference type="Pfam" id="PF00881"/>
    </source>
</evidence>
<evidence type="ECO:0000256" key="3">
    <source>
        <dbReference type="ARBA" id="ARBA00022643"/>
    </source>
</evidence>
<gene>
    <name evidence="10" type="ORF">SAMN04488541_100428</name>
</gene>
<keyword evidence="3 7" id="KW-0288">FMN</keyword>
<dbReference type="STRING" id="1003.SAMN04488541_100428"/>
<accession>A0A1I2C2M0</accession>
<protein>
    <recommendedName>
        <fullName evidence="7">Putative NAD(P)H nitroreductase</fullName>
        <ecNumber evidence="7">1.-.-.-</ecNumber>
    </recommendedName>
</protein>
<dbReference type="InterPro" id="IPR052530">
    <property type="entry name" value="NAD(P)H_nitroreductase"/>
</dbReference>
<feature type="binding site" evidence="8">
    <location>
        <position position="48"/>
    </location>
    <ligand>
        <name>FMN</name>
        <dbReference type="ChEBI" id="CHEBI:58210"/>
        <note>ligand shared between dimeric partners</note>
    </ligand>
</feature>